<evidence type="ECO:0000256" key="4">
    <source>
        <dbReference type="ARBA" id="ARBA00022825"/>
    </source>
</evidence>
<dbReference type="EMBL" id="CP084930">
    <property type="protein sequence ID" value="USI72788.1"/>
    <property type="molecule type" value="Genomic_DNA"/>
</dbReference>
<evidence type="ECO:0000259" key="9">
    <source>
        <dbReference type="PROSITE" id="PS51695"/>
    </source>
</evidence>
<feature type="binding site" evidence="7">
    <location>
        <position position="486"/>
    </location>
    <ligand>
        <name>Ca(2+)</name>
        <dbReference type="ChEBI" id="CHEBI:29108"/>
    </ligand>
</feature>
<feature type="binding site" evidence="7">
    <location>
        <position position="484"/>
    </location>
    <ligand>
        <name>Ca(2+)</name>
        <dbReference type="ChEBI" id="CHEBI:29108"/>
    </ligand>
</feature>
<evidence type="ECO:0000256" key="6">
    <source>
        <dbReference type="ARBA" id="ARBA00023145"/>
    </source>
</evidence>
<organism evidence="10 11">
    <name type="scientific">Sphingomonas morindae</name>
    <dbReference type="NCBI Taxonomy" id="1541170"/>
    <lineage>
        <taxon>Bacteria</taxon>
        <taxon>Pseudomonadati</taxon>
        <taxon>Pseudomonadota</taxon>
        <taxon>Alphaproteobacteria</taxon>
        <taxon>Sphingomonadales</taxon>
        <taxon>Sphingomonadaceae</taxon>
        <taxon>Sphingomonas</taxon>
    </lineage>
</organism>
<dbReference type="PANTHER" id="PTHR14218">
    <property type="entry name" value="PROTEASE S8 TRIPEPTIDYL PEPTIDASE I CLN2"/>
    <property type="match status" value="1"/>
</dbReference>
<dbReference type="SMART" id="SM00944">
    <property type="entry name" value="Pro-kuma_activ"/>
    <property type="match status" value="1"/>
</dbReference>
<feature type="active site" description="Charge relay system" evidence="7">
    <location>
        <position position="233"/>
    </location>
</feature>
<keyword evidence="3 7" id="KW-0378">Hydrolase</keyword>
<dbReference type="SUPFAM" id="SSF54897">
    <property type="entry name" value="Protease propeptides/inhibitors"/>
    <property type="match status" value="1"/>
</dbReference>
<evidence type="ECO:0000256" key="2">
    <source>
        <dbReference type="ARBA" id="ARBA00022723"/>
    </source>
</evidence>
<feature type="active site" description="Charge relay system" evidence="7">
    <location>
        <position position="429"/>
    </location>
</feature>
<dbReference type="Pfam" id="PF00082">
    <property type="entry name" value="Peptidase_S8"/>
    <property type="match status" value="1"/>
</dbReference>
<sequence length="636" mass="63670">MAERHELKGSTHPAPRGMRPVGKVAGDEKITVSLYLKPRSDAAPAGDGVAPRAAIRQAREAAHAEDCAAIRAFAAEAGLAVVEESAARRLVKLSGPAAALEQAFGTELRCYEGDGQSVRGREGPLHLPASLADRVIAVLGLDTTPAATPKIVPHRGPTPPSGFLPSEVASLYGFAGAEAKGRCIALIELGGGFTQADNEAAFRAMGLAPPEIVAVGVDGGTNAPGDGSGADGEVALDIQVAGAVAPGARIAVYFAPNTSQGFVDAISQAVHDEQNKPDVLSISWGSPEDGWSGQAIAAMSAAFKDAVSLGVTVTAASGDSLATDGETDGQPHVDYPASDPSVLGCGGTRITASGDAIGEEVVWKSNGGGTGGGVSTLFARPDYQSGVTIPAPASAKGGRGVPDVAGNADPDSGYRIVTGGQTGIIGGTSAVAPLWAGIVAVLKARSGRALGQPHARLYASPDALRDIVRGDNKSGAIGYAAGPGWDACTGLGSPDGAKLASLFGGDAASARPGPAARAALLTVTGLDGSAMLIDPASIFRIRASIPSEGPTATRIEYGAGYLFTPEAIDALLARIGAAAHFVPLTTRAGTPVYLNAAAISSVRPALPANGPGTEIIIAGQYQHVTESVAAVQALLA</sequence>
<keyword evidence="1 7" id="KW-0645">Protease</keyword>
<dbReference type="PROSITE" id="PS51695">
    <property type="entry name" value="SEDOLISIN"/>
    <property type="match status" value="1"/>
</dbReference>
<dbReference type="SUPFAM" id="SSF52743">
    <property type="entry name" value="Subtilisin-like"/>
    <property type="match status" value="1"/>
</dbReference>
<feature type="region of interest" description="Disordered" evidence="8">
    <location>
        <begin position="1"/>
        <end position="22"/>
    </location>
</feature>
<comment type="cofactor">
    <cofactor evidence="7">
        <name>Ca(2+)</name>
        <dbReference type="ChEBI" id="CHEBI:29108"/>
    </cofactor>
    <text evidence="7">Binds 1 Ca(2+) ion per subunit.</text>
</comment>
<dbReference type="InterPro" id="IPR030400">
    <property type="entry name" value="Sedolisin_dom"/>
</dbReference>
<evidence type="ECO:0000313" key="10">
    <source>
        <dbReference type="EMBL" id="USI72788.1"/>
    </source>
</evidence>
<proteinExistence type="predicted"/>
<dbReference type="InterPro" id="IPR015366">
    <property type="entry name" value="S53_propep"/>
</dbReference>
<evidence type="ECO:0000256" key="1">
    <source>
        <dbReference type="ARBA" id="ARBA00022670"/>
    </source>
</evidence>
<feature type="binding site" evidence="7">
    <location>
        <position position="466"/>
    </location>
    <ligand>
        <name>Ca(2+)</name>
        <dbReference type="ChEBI" id="CHEBI:29108"/>
    </ligand>
</feature>
<keyword evidence="4 7" id="KW-0720">Serine protease</keyword>
<feature type="domain" description="Peptidase S53" evidence="9">
    <location>
        <begin position="162"/>
        <end position="506"/>
    </location>
</feature>
<dbReference type="InterPro" id="IPR050819">
    <property type="entry name" value="Tripeptidyl-peptidase_I"/>
</dbReference>
<accession>A0ABY4X785</accession>
<dbReference type="Proteomes" id="UP001056937">
    <property type="component" value="Chromosome 1"/>
</dbReference>
<reference evidence="10" key="1">
    <citation type="journal article" date="2022" name="Toxins">
        <title>Genomic Analysis of Sphingopyxis sp. USTB-05 for Biodegrading Cyanobacterial Hepatotoxins.</title>
        <authorList>
            <person name="Liu C."/>
            <person name="Xu Q."/>
            <person name="Zhao Z."/>
            <person name="Zhang H."/>
            <person name="Liu X."/>
            <person name="Yin C."/>
            <person name="Liu Y."/>
            <person name="Yan H."/>
        </authorList>
    </citation>
    <scope>NUCLEOTIDE SEQUENCE</scope>
    <source>
        <strain evidence="10">NBD5</strain>
    </source>
</reference>
<name>A0ABY4X785_9SPHN</name>
<keyword evidence="5 7" id="KW-0106">Calcium</keyword>
<evidence type="ECO:0000256" key="8">
    <source>
        <dbReference type="SAM" id="MobiDB-lite"/>
    </source>
</evidence>
<evidence type="ECO:0000256" key="5">
    <source>
        <dbReference type="ARBA" id="ARBA00022837"/>
    </source>
</evidence>
<keyword evidence="6" id="KW-0865">Zymogen</keyword>
<gene>
    <name evidence="10" type="ORF">LHA26_16190</name>
</gene>
<protein>
    <submittedName>
        <fullName evidence="10">S53 family peptidase</fullName>
    </submittedName>
</protein>
<keyword evidence="2 7" id="KW-0479">Metal-binding</keyword>
<dbReference type="InterPro" id="IPR000209">
    <property type="entry name" value="Peptidase_S8/S53_dom"/>
</dbReference>
<dbReference type="Pfam" id="PF09286">
    <property type="entry name" value="Pro-kuma_activ"/>
    <property type="match status" value="1"/>
</dbReference>
<dbReference type="Gene3D" id="3.40.50.200">
    <property type="entry name" value="Peptidase S8/S53 domain"/>
    <property type="match status" value="1"/>
</dbReference>
<evidence type="ECO:0000256" key="7">
    <source>
        <dbReference type="PROSITE-ProRule" id="PRU01032"/>
    </source>
</evidence>
<keyword evidence="11" id="KW-1185">Reference proteome</keyword>
<feature type="binding site" evidence="7">
    <location>
        <position position="467"/>
    </location>
    <ligand>
        <name>Ca(2+)</name>
        <dbReference type="ChEBI" id="CHEBI:29108"/>
    </ligand>
</feature>
<feature type="active site" description="Charge relay system" evidence="7">
    <location>
        <position position="237"/>
    </location>
</feature>
<evidence type="ECO:0000256" key="3">
    <source>
        <dbReference type="ARBA" id="ARBA00022801"/>
    </source>
</evidence>
<dbReference type="RefSeq" id="WP_252166597.1">
    <property type="nucleotide sequence ID" value="NZ_CP084930.1"/>
</dbReference>
<dbReference type="CDD" id="cd04056">
    <property type="entry name" value="Peptidases_S53"/>
    <property type="match status" value="1"/>
</dbReference>
<dbReference type="InterPro" id="IPR036852">
    <property type="entry name" value="Peptidase_S8/S53_dom_sf"/>
</dbReference>
<evidence type="ECO:0000313" key="11">
    <source>
        <dbReference type="Proteomes" id="UP001056937"/>
    </source>
</evidence>
<dbReference type="PANTHER" id="PTHR14218:SF15">
    <property type="entry name" value="TRIPEPTIDYL-PEPTIDASE 1"/>
    <property type="match status" value="1"/>
</dbReference>